<evidence type="ECO:0000313" key="3">
    <source>
        <dbReference type="EMBL" id="SEQ00383.1"/>
    </source>
</evidence>
<dbReference type="STRING" id="163.SAMN04487775_10661"/>
<evidence type="ECO:0000259" key="2">
    <source>
        <dbReference type="Pfam" id="PF20424"/>
    </source>
</evidence>
<evidence type="ECO:0000313" key="4">
    <source>
        <dbReference type="Proteomes" id="UP000182360"/>
    </source>
</evidence>
<evidence type="ECO:0000256" key="1">
    <source>
        <dbReference type="SAM" id="Coils"/>
    </source>
</evidence>
<dbReference type="eggNOG" id="ENOG502ZPJT">
    <property type="taxonomic scope" value="Bacteria"/>
</dbReference>
<name>A0A1H9CI20_9SPIR</name>
<dbReference type="AlphaFoldDB" id="A0A1H9CI20"/>
<proteinExistence type="predicted"/>
<dbReference type="OrthoDB" id="350778at2"/>
<dbReference type="Proteomes" id="UP000182360">
    <property type="component" value="Unassembled WGS sequence"/>
</dbReference>
<sequence>MSVATSHHISRYYDYYRDKEIVFTKANLKSLRIDPRQIYLKSNGGQWPCIINSSSLQQAKVIIGTASGIYSTVQKNRTAPISIRYCFFDQNNEPIQFSVNCNVIDIKPFQDSNELAMLTLNFTQRPPDDLILRIGEFIEVNENFQNRKEERIAINENSLRLLNIPKEESYIFIAGVPRKCILKDISFGGAKAMLVGIPKFLENKNVDLRLFFIDTNEKISLQGIIKQSDFLPGRKDISIVHIEFIPDEIPMTYKFHINSYITSYQKQLIQNQINNKEAAEKAEAEAAAKKEAAEQRAAEIAAQKAALEKAGKQ</sequence>
<gene>
    <name evidence="3" type="ORF">SAMN04487977_102173</name>
</gene>
<dbReference type="RefSeq" id="WP_074641942.1">
    <property type="nucleotide sequence ID" value="NZ_AP025286.1"/>
</dbReference>
<keyword evidence="1" id="KW-0175">Coiled coil</keyword>
<dbReference type="InterPro" id="IPR046853">
    <property type="entry name" value="PilZN3"/>
</dbReference>
<feature type="coiled-coil region" evidence="1">
    <location>
        <begin position="269"/>
        <end position="310"/>
    </location>
</feature>
<feature type="domain" description="PilZN3" evidence="2">
    <location>
        <begin position="8"/>
        <end position="141"/>
    </location>
</feature>
<keyword evidence="4" id="KW-1185">Reference proteome</keyword>
<dbReference type="Pfam" id="PF20424">
    <property type="entry name" value="PilZN3"/>
    <property type="match status" value="1"/>
</dbReference>
<reference evidence="3 4" key="1">
    <citation type="submission" date="2016-10" db="EMBL/GenBank/DDBJ databases">
        <authorList>
            <person name="de Groot N.N."/>
        </authorList>
    </citation>
    <scope>NUCLEOTIDE SEQUENCE [LARGE SCALE GENOMIC DNA]</scope>
    <source>
        <strain evidence="3 4">B25</strain>
    </source>
</reference>
<dbReference type="EMBL" id="FOFU01000002">
    <property type="protein sequence ID" value="SEQ00383.1"/>
    <property type="molecule type" value="Genomic_DNA"/>
</dbReference>
<organism evidence="3 4">
    <name type="scientific">Treponema bryantii</name>
    <dbReference type="NCBI Taxonomy" id="163"/>
    <lineage>
        <taxon>Bacteria</taxon>
        <taxon>Pseudomonadati</taxon>
        <taxon>Spirochaetota</taxon>
        <taxon>Spirochaetia</taxon>
        <taxon>Spirochaetales</taxon>
        <taxon>Treponemataceae</taxon>
        <taxon>Treponema</taxon>
    </lineage>
</organism>
<protein>
    <recommendedName>
        <fullName evidence="2">PilZN3 domain-containing protein</fullName>
    </recommendedName>
</protein>
<accession>A0A1H9CI20</accession>